<dbReference type="Proteomes" id="UP000295807">
    <property type="component" value="Unassembled WGS sequence"/>
</dbReference>
<keyword evidence="2" id="KW-1185">Reference proteome</keyword>
<dbReference type="EMBL" id="SMAD01000024">
    <property type="protein sequence ID" value="TCS83959.1"/>
    <property type="molecule type" value="Genomic_DNA"/>
</dbReference>
<gene>
    <name evidence="1" type="ORF">EDD80_12416</name>
</gene>
<evidence type="ECO:0000313" key="1">
    <source>
        <dbReference type="EMBL" id="TCS83959.1"/>
    </source>
</evidence>
<proteinExistence type="predicted"/>
<dbReference type="AlphaFoldDB" id="A0A4V6NZ07"/>
<accession>A0A4V6NZ07</accession>
<comment type="caution">
    <text evidence="1">The sequence shown here is derived from an EMBL/GenBank/DDBJ whole genome shotgun (WGS) entry which is preliminary data.</text>
</comment>
<protein>
    <recommendedName>
        <fullName evidence="3">PD-(D/E)XK nuclease superfamily protein</fullName>
    </recommendedName>
</protein>
<dbReference type="RefSeq" id="WP_132130772.1">
    <property type="nucleotide sequence ID" value="NZ_CP042432.1"/>
</dbReference>
<sequence>MDRHLNIFEFFNNNGNEYDENNLSRAFALCIKYDTVLLDHILRQVLDQHLYNSLFNTDNPAYSIEIDLQKRPAELTGFTHIVAIACCARELDTSNISCIAARTTEEPKTDLCITINDVCLVFEFKTTPEDCSAQLKCQAEKVKSFCPDEADIIYKDLNWKKIVISLLNALSLQKQINSENQFTRDFARFLEKKHPDWFPQRLLKNISFPQNDADPNNTYLNSRLDQLKTQIFGEDRTKEIPGKYYRLVIAVDNWGWANEVHVGYCKHGRENYLKIDIYPGDTKAQGRNLFKLDNGAIQWPNDVKGYKLVAEPYMKFSHFNSMLFWFVPTEEDYQTTHTRAFFDNYAGRYQKHQWNEFEKVMDSIDPNWKTKCEYSQKITNSNRTYFDLSLGTLLTVLIPYTKAQELDDREIDSSLVKELKSTITSLRNIVDSK</sequence>
<dbReference type="OrthoDB" id="7053885at2"/>
<evidence type="ECO:0008006" key="3">
    <source>
        <dbReference type="Google" id="ProtNLM"/>
    </source>
</evidence>
<name>A0A4V6NZ07_9SPHI</name>
<organism evidence="1 2">
    <name type="scientific">Anseongella ginsenosidimutans</name>
    <dbReference type="NCBI Taxonomy" id="496056"/>
    <lineage>
        <taxon>Bacteria</taxon>
        <taxon>Pseudomonadati</taxon>
        <taxon>Bacteroidota</taxon>
        <taxon>Sphingobacteriia</taxon>
        <taxon>Sphingobacteriales</taxon>
        <taxon>Sphingobacteriaceae</taxon>
        <taxon>Anseongella</taxon>
    </lineage>
</organism>
<evidence type="ECO:0000313" key="2">
    <source>
        <dbReference type="Proteomes" id="UP000295807"/>
    </source>
</evidence>
<reference evidence="1 2" key="1">
    <citation type="submission" date="2019-03" db="EMBL/GenBank/DDBJ databases">
        <title>Genomic Encyclopedia of Type Strains, Phase IV (KMG-IV): sequencing the most valuable type-strain genomes for metagenomic binning, comparative biology and taxonomic classification.</title>
        <authorList>
            <person name="Goeker M."/>
        </authorList>
    </citation>
    <scope>NUCLEOTIDE SEQUENCE [LARGE SCALE GENOMIC DNA]</scope>
    <source>
        <strain evidence="1 2">DSM 21100</strain>
    </source>
</reference>